<dbReference type="OrthoDB" id="772624at2"/>
<evidence type="ECO:0000256" key="1">
    <source>
        <dbReference type="SAM" id="MobiDB-lite"/>
    </source>
</evidence>
<name>A0A4R6SRG4_9SPHI</name>
<protein>
    <submittedName>
        <fullName evidence="2">Uncharacterized protein</fullName>
    </submittedName>
</protein>
<gene>
    <name evidence="2" type="ORF">ATK78_3962</name>
</gene>
<feature type="compositionally biased region" description="Basic and acidic residues" evidence="1">
    <location>
        <begin position="1"/>
        <end position="13"/>
    </location>
</feature>
<keyword evidence="3" id="KW-1185">Reference proteome</keyword>
<accession>A0A4R6SRG4</accession>
<dbReference type="Proteomes" id="UP000295620">
    <property type="component" value="Unassembled WGS sequence"/>
</dbReference>
<sequence>MENRNEDSGKAHLENAGQAKDIDHTNNGVQFENSDVDPGFDGHQHDDGLTGIEDEREHDIDAGTSIKELRGEGTDDTLSEQKGTDDEAGENDALNYKNDRENGAYNPKNI</sequence>
<evidence type="ECO:0000313" key="2">
    <source>
        <dbReference type="EMBL" id="TDQ06947.1"/>
    </source>
</evidence>
<dbReference type="AlphaFoldDB" id="A0A4R6SRG4"/>
<reference evidence="2 3" key="1">
    <citation type="submission" date="2019-03" db="EMBL/GenBank/DDBJ databases">
        <title>Genomic Encyclopedia of Archaeal and Bacterial Type Strains, Phase II (KMG-II): from individual species to whole genera.</title>
        <authorList>
            <person name="Goeker M."/>
        </authorList>
    </citation>
    <scope>NUCLEOTIDE SEQUENCE [LARGE SCALE GENOMIC DNA]</scope>
    <source>
        <strain evidence="2 3">DSM 19035</strain>
    </source>
</reference>
<dbReference type="RefSeq" id="WP_133577773.1">
    <property type="nucleotide sequence ID" value="NZ_SNYC01000007.1"/>
</dbReference>
<feature type="region of interest" description="Disordered" evidence="1">
    <location>
        <begin position="1"/>
        <end position="110"/>
    </location>
</feature>
<feature type="compositionally biased region" description="Basic and acidic residues" evidence="1">
    <location>
        <begin position="40"/>
        <end position="73"/>
    </location>
</feature>
<dbReference type="EMBL" id="SNYC01000007">
    <property type="protein sequence ID" value="TDQ06947.1"/>
    <property type="molecule type" value="Genomic_DNA"/>
</dbReference>
<organism evidence="2 3">
    <name type="scientific">Pedobacter metabolipauper</name>
    <dbReference type="NCBI Taxonomy" id="425513"/>
    <lineage>
        <taxon>Bacteria</taxon>
        <taxon>Pseudomonadati</taxon>
        <taxon>Bacteroidota</taxon>
        <taxon>Sphingobacteriia</taxon>
        <taxon>Sphingobacteriales</taxon>
        <taxon>Sphingobacteriaceae</taxon>
        <taxon>Pedobacter</taxon>
    </lineage>
</organism>
<evidence type="ECO:0000313" key="3">
    <source>
        <dbReference type="Proteomes" id="UP000295620"/>
    </source>
</evidence>
<comment type="caution">
    <text evidence="2">The sequence shown here is derived from an EMBL/GenBank/DDBJ whole genome shotgun (WGS) entry which is preliminary data.</text>
</comment>
<proteinExistence type="predicted"/>